<evidence type="ECO:0000256" key="4">
    <source>
        <dbReference type="HAMAP-Rule" id="MF_00996"/>
    </source>
</evidence>
<dbReference type="RefSeq" id="WP_380923164.1">
    <property type="nucleotide sequence ID" value="NZ_JBHUPE010000010.1"/>
</dbReference>
<dbReference type="Proteomes" id="UP001597509">
    <property type="component" value="Unassembled WGS sequence"/>
</dbReference>
<comment type="function">
    <text evidence="4">Catalyzes the conversion of cyclic dehypoxanthine futalosine (cyclic DHFL) into 1,4-dihydroxy-6-naphthoate, a step in the biosynthesis of menaquinone (MK, vitamin K2).</text>
</comment>
<dbReference type="Pfam" id="PF02621">
    <property type="entry name" value="VitK2_biosynth"/>
    <property type="match status" value="1"/>
</dbReference>
<dbReference type="SUPFAM" id="SSF53850">
    <property type="entry name" value="Periplasmic binding protein-like II"/>
    <property type="match status" value="1"/>
</dbReference>
<proteinExistence type="inferred from homology"/>
<evidence type="ECO:0000313" key="5">
    <source>
        <dbReference type="EMBL" id="MFD2906151.1"/>
    </source>
</evidence>
<dbReference type="Gene3D" id="3.40.190.10">
    <property type="entry name" value="Periplasmic binding protein-like II"/>
    <property type="match status" value="2"/>
</dbReference>
<keyword evidence="2 4" id="KW-0474">Menaquinone biosynthesis</keyword>
<dbReference type="InterPro" id="IPR003773">
    <property type="entry name" value="Menaquinone_biosynth"/>
</dbReference>
<dbReference type="EC" id="4.1.99.29" evidence="4"/>
<dbReference type="PANTHER" id="PTHR37167:SF1">
    <property type="entry name" value="1,4-DIHYDROXY-6-NAPHTOATE SYNTHASE"/>
    <property type="match status" value="1"/>
</dbReference>
<evidence type="ECO:0000256" key="1">
    <source>
        <dbReference type="ARBA" id="ARBA00004863"/>
    </source>
</evidence>
<sequence>MKLTLGFSPCPNDTFIFDALIHHKIDTEGLEFDIVYEDVETLNLKAFRGDLAVTKLSYHAFAYAVEDYELLDAGSALGFGVGPMLITKDEELAKELQEILSSKTVLTKALAELRVGYPGKYTTANFLLGLAFPELKNKKELVFSEIEGALLAGDIDLGLIIHENRFTYQEKGLFKVVDLGDYWEKTTNCPIPLGGIVVKRSIPQDIKEKLNRVLRASVEYAFANPTSGLEFIKSHAQEMSIDVMYKHIELYVNKYSVELGKEGRSAIEIMFKKAQDMGFIPKTEKNLFLS</sequence>
<dbReference type="CDD" id="cd13635">
    <property type="entry name" value="PBP2_Ttha1568_Mqnd"/>
    <property type="match status" value="1"/>
</dbReference>
<comment type="catalytic activity">
    <reaction evidence="4">
        <text>cyclic dehypoxanthinylfutalosinate = 1,4-dihydroxy-6-naphthoate + dihydroxyacetone</text>
        <dbReference type="Rhea" id="RHEA:33087"/>
        <dbReference type="ChEBI" id="CHEBI:16016"/>
        <dbReference type="ChEBI" id="CHEBI:64254"/>
        <dbReference type="ChEBI" id="CHEBI:64270"/>
        <dbReference type="EC" id="4.1.99.29"/>
    </reaction>
</comment>
<feature type="binding site" evidence="4">
    <location>
        <begin position="123"/>
        <end position="124"/>
    </location>
    <ligand>
        <name>substrate</name>
    </ligand>
</feature>
<gene>
    <name evidence="4" type="primary">mqnD</name>
    <name evidence="5" type="ORF">ACFS6I_19635</name>
</gene>
<keyword evidence="3 4" id="KW-0456">Lyase</keyword>
<evidence type="ECO:0000313" key="6">
    <source>
        <dbReference type="Proteomes" id="UP001597509"/>
    </source>
</evidence>
<reference evidence="6" key="1">
    <citation type="journal article" date="2019" name="Int. J. Syst. Evol. Microbiol.">
        <title>The Global Catalogue of Microorganisms (GCM) 10K type strain sequencing project: providing services to taxonomists for standard genome sequencing and annotation.</title>
        <authorList>
            <consortium name="The Broad Institute Genomics Platform"/>
            <consortium name="The Broad Institute Genome Sequencing Center for Infectious Disease"/>
            <person name="Wu L."/>
            <person name="Ma J."/>
        </authorList>
    </citation>
    <scope>NUCLEOTIDE SEQUENCE [LARGE SCALE GENOMIC DNA]</scope>
    <source>
        <strain evidence="6">KCTC 22209</strain>
    </source>
</reference>
<dbReference type="InterPro" id="IPR030869">
    <property type="entry name" value="MqnD"/>
</dbReference>
<dbReference type="EMBL" id="JBHUPE010000010">
    <property type="protein sequence ID" value="MFD2906151.1"/>
    <property type="molecule type" value="Genomic_DNA"/>
</dbReference>
<accession>A0ABW5Z1F9</accession>
<comment type="pathway">
    <text evidence="1 4">Quinol/quinone metabolism; menaquinone biosynthesis.</text>
</comment>
<dbReference type="HAMAP" id="MF_00996">
    <property type="entry name" value="MqnD"/>
    <property type="match status" value="1"/>
</dbReference>
<keyword evidence="6" id="KW-1185">Reference proteome</keyword>
<evidence type="ECO:0000256" key="3">
    <source>
        <dbReference type="ARBA" id="ARBA00023239"/>
    </source>
</evidence>
<organism evidence="5 6">
    <name type="scientific">Sphingobacterium anhuiense</name>
    <dbReference type="NCBI Taxonomy" id="493780"/>
    <lineage>
        <taxon>Bacteria</taxon>
        <taxon>Pseudomonadati</taxon>
        <taxon>Bacteroidota</taxon>
        <taxon>Sphingobacteriia</taxon>
        <taxon>Sphingobacteriales</taxon>
        <taxon>Sphingobacteriaceae</taxon>
        <taxon>Sphingobacterium</taxon>
    </lineage>
</organism>
<feature type="binding site" evidence="4">
    <location>
        <begin position="55"/>
        <end position="57"/>
    </location>
    <ligand>
        <name>substrate</name>
    </ligand>
</feature>
<name>A0ABW5Z1F9_9SPHI</name>
<comment type="similarity">
    <text evidence="4">Belongs to the MqnA/MqnD family. MqnD subfamily.</text>
</comment>
<dbReference type="PANTHER" id="PTHR37167">
    <property type="entry name" value="1,4-DIHYDROXY-6-NAPHTOATE SYNTHASE"/>
    <property type="match status" value="1"/>
</dbReference>
<comment type="caution">
    <text evidence="5">The sequence shown here is derived from an EMBL/GenBank/DDBJ whole genome shotgun (WGS) entry which is preliminary data.</text>
</comment>
<feature type="active site" description="Proton acceptor" evidence="4">
    <location>
        <position position="162"/>
    </location>
</feature>
<protein>
    <recommendedName>
        <fullName evidence="4">1,4-dihydroxy-6-naphtoate synthase</fullName>
        <ecNumber evidence="4">4.1.99.29</ecNumber>
    </recommendedName>
    <alternativeName>
        <fullName evidence="4">Menaquinone biosynthetic enzyme MqnD</fullName>
    </alternativeName>
</protein>
<evidence type="ECO:0000256" key="2">
    <source>
        <dbReference type="ARBA" id="ARBA00022428"/>
    </source>
</evidence>